<keyword evidence="9 13" id="KW-1133">Transmembrane helix</keyword>
<keyword evidence="6" id="KW-0050">Antiport</keyword>
<evidence type="ECO:0000256" key="3">
    <source>
        <dbReference type="ARBA" id="ARBA00010199"/>
    </source>
</evidence>
<evidence type="ECO:0000256" key="6">
    <source>
        <dbReference type="ARBA" id="ARBA00022449"/>
    </source>
</evidence>
<organism evidence="14 15">
    <name type="scientific">Acidaminococcus intestini (strain RyC-MR95)</name>
    <dbReference type="NCBI Taxonomy" id="568816"/>
    <lineage>
        <taxon>Bacteria</taxon>
        <taxon>Bacillati</taxon>
        <taxon>Bacillota</taxon>
        <taxon>Negativicutes</taxon>
        <taxon>Acidaminococcales</taxon>
        <taxon>Acidaminococcaceae</taxon>
        <taxon>Acidaminococcus</taxon>
    </lineage>
</organism>
<dbReference type="PATRIC" id="fig|568816.4.peg.898"/>
<keyword evidence="11 13" id="KW-0472">Membrane</keyword>
<keyword evidence="8 13" id="KW-0812">Transmembrane</keyword>
<keyword evidence="7" id="KW-1003">Cell membrane</keyword>
<evidence type="ECO:0000256" key="9">
    <source>
        <dbReference type="ARBA" id="ARBA00022989"/>
    </source>
</evidence>
<keyword evidence="5" id="KW-0813">Transport</keyword>
<comment type="subcellular location">
    <subcellularLocation>
        <location evidence="2">Cell membrane</location>
        <topology evidence="2">Multi-pass membrane protein</topology>
    </subcellularLocation>
</comment>
<dbReference type="AlphaFoldDB" id="G4Q657"/>
<feature type="transmembrane region" description="Helical" evidence="13">
    <location>
        <begin position="331"/>
        <end position="351"/>
    </location>
</feature>
<protein>
    <recommendedName>
        <fullName evidence="4">Probable multidrug resistance protein NorM</fullName>
    </recommendedName>
    <alternativeName>
        <fullName evidence="12">Multidrug-efflux transporter</fullName>
    </alternativeName>
</protein>
<dbReference type="PANTHER" id="PTHR43298">
    <property type="entry name" value="MULTIDRUG RESISTANCE PROTEIN NORM-RELATED"/>
    <property type="match status" value="1"/>
</dbReference>
<evidence type="ECO:0000256" key="13">
    <source>
        <dbReference type="SAM" id="Phobius"/>
    </source>
</evidence>
<dbReference type="InterPro" id="IPR002528">
    <property type="entry name" value="MATE_fam"/>
</dbReference>
<evidence type="ECO:0000256" key="11">
    <source>
        <dbReference type="ARBA" id="ARBA00023136"/>
    </source>
</evidence>
<dbReference type="GO" id="GO:0015297">
    <property type="term" value="F:antiporter activity"/>
    <property type="evidence" value="ECO:0007669"/>
    <property type="project" value="UniProtKB-KW"/>
</dbReference>
<feature type="transmembrane region" description="Helical" evidence="13">
    <location>
        <begin position="179"/>
        <end position="199"/>
    </location>
</feature>
<dbReference type="PIRSF" id="PIRSF006603">
    <property type="entry name" value="DinF"/>
    <property type="match status" value="1"/>
</dbReference>
<sequence>MGAFFLFLGACFMAVNALSGSVWKSLVSFSIPFVISYFLQTLYGMADLVIIGQFEGPASITAVAVGSQIMHMVTVVLVGLSMGTTIAIARAVGKGEAEKVSCTIGQTLLIFGILSVVLAGFLINFLPRIVDIMATPPEAVRGTKHYLFICFLGIPLITGYNLISSIFRGLGNSRTPTYFVALAAVINLTLDLLFMGPFAMGPLGAALGTTISQGVSVLVGVFVMKRHPMGLGLSKASFVPSGSLIREILGVGIPIAVQDAFIQISFLIITMIANLRGVTDAAAVGIVEKIISFLFLVPSSLLSAVSALSAQNLGADNRKRARAYLYDAIKTAVFFGLSVSLLIQVMAPRFVGLFTSDEAVIASGGPYLKGYIFDTIFAGIHFSFSGYFCAAKKSIYSFLHNLIAIVLVRIPFVYLASRAFSDSLFPMGLVTASGSLLSVLICCFLFRHLERERTEVLQN</sequence>
<keyword evidence="10" id="KW-0406">Ion transport</keyword>
<comment type="function">
    <text evidence="1">Multidrug efflux pump.</text>
</comment>
<evidence type="ECO:0000256" key="1">
    <source>
        <dbReference type="ARBA" id="ARBA00003408"/>
    </source>
</evidence>
<accession>G4Q657</accession>
<dbReference type="Proteomes" id="UP000007093">
    <property type="component" value="Chromosome"/>
</dbReference>
<feature type="transmembrane region" description="Helical" evidence="13">
    <location>
        <begin position="290"/>
        <end position="310"/>
    </location>
</feature>
<dbReference type="Pfam" id="PF01554">
    <property type="entry name" value="MatE"/>
    <property type="match status" value="2"/>
</dbReference>
<dbReference type="GO" id="GO:0005886">
    <property type="term" value="C:plasma membrane"/>
    <property type="evidence" value="ECO:0007669"/>
    <property type="project" value="UniProtKB-SubCell"/>
</dbReference>
<dbReference type="eggNOG" id="COG0534">
    <property type="taxonomic scope" value="Bacteria"/>
</dbReference>
<feature type="transmembrane region" description="Helical" evidence="13">
    <location>
        <begin position="146"/>
        <end position="167"/>
    </location>
</feature>
<feature type="transmembrane region" description="Helical" evidence="13">
    <location>
        <begin position="423"/>
        <end position="446"/>
    </location>
</feature>
<feature type="transmembrane region" description="Helical" evidence="13">
    <location>
        <begin position="205"/>
        <end position="224"/>
    </location>
</feature>
<feature type="transmembrane region" description="Helical" evidence="13">
    <location>
        <begin position="244"/>
        <end position="270"/>
    </location>
</feature>
<evidence type="ECO:0000256" key="7">
    <source>
        <dbReference type="ARBA" id="ARBA00022475"/>
    </source>
</evidence>
<evidence type="ECO:0000256" key="12">
    <source>
        <dbReference type="ARBA" id="ARBA00031636"/>
    </source>
</evidence>
<feature type="transmembrane region" description="Helical" evidence="13">
    <location>
        <begin position="69"/>
        <end position="92"/>
    </location>
</feature>
<dbReference type="HOGENOM" id="CLU_012893_5_0_9"/>
<dbReference type="PANTHER" id="PTHR43298:SF2">
    <property type="entry name" value="FMN_FAD EXPORTER YEEO-RELATED"/>
    <property type="match status" value="1"/>
</dbReference>
<dbReference type="GO" id="GO:0006811">
    <property type="term" value="P:monoatomic ion transport"/>
    <property type="evidence" value="ECO:0007669"/>
    <property type="project" value="UniProtKB-KW"/>
</dbReference>
<evidence type="ECO:0000256" key="10">
    <source>
        <dbReference type="ARBA" id="ARBA00023065"/>
    </source>
</evidence>
<dbReference type="STRING" id="568816.Acin_0929"/>
<evidence type="ECO:0000256" key="4">
    <source>
        <dbReference type="ARBA" id="ARBA00020268"/>
    </source>
</evidence>
<dbReference type="InterPro" id="IPR050222">
    <property type="entry name" value="MATE_MdtK"/>
</dbReference>
<dbReference type="InParanoid" id="G4Q657"/>
<gene>
    <name evidence="14" type="ordered locus">Acin_0929</name>
</gene>
<dbReference type="CDD" id="cd13138">
    <property type="entry name" value="MATE_yoeA_like"/>
    <property type="match status" value="1"/>
</dbReference>
<name>G4Q657_ACIIR</name>
<dbReference type="EMBL" id="CP003058">
    <property type="protein sequence ID" value="AEQ22158.1"/>
    <property type="molecule type" value="Genomic_DNA"/>
</dbReference>
<feature type="transmembrane region" description="Helical" evidence="13">
    <location>
        <begin position="398"/>
        <end position="417"/>
    </location>
</feature>
<dbReference type="GO" id="GO:0042910">
    <property type="term" value="F:xenobiotic transmembrane transporter activity"/>
    <property type="evidence" value="ECO:0007669"/>
    <property type="project" value="InterPro"/>
</dbReference>
<proteinExistence type="inferred from homology"/>
<feature type="transmembrane region" description="Helical" evidence="13">
    <location>
        <begin position="371"/>
        <end position="391"/>
    </location>
</feature>
<evidence type="ECO:0000256" key="2">
    <source>
        <dbReference type="ARBA" id="ARBA00004651"/>
    </source>
</evidence>
<reference evidence="14 15" key="1">
    <citation type="journal article" date="2011" name="J. Bacteriol.">
        <title>Complete genome sequence of Acidaminococcus intestini RYC-MR95, a Gram-negative bacterium from the phylum Firmicutes.</title>
        <authorList>
            <person name="D'Auria G."/>
            <person name="Galan J.C."/>
            <person name="Rodriguez-Alcayna M."/>
            <person name="Moya A."/>
            <person name="Baquero F."/>
            <person name="Latorre A."/>
        </authorList>
    </citation>
    <scope>NUCLEOTIDE SEQUENCE [LARGE SCALE GENOMIC DNA]</scope>
    <source>
        <strain evidence="14 15">RyC-MR95</strain>
    </source>
</reference>
<dbReference type="KEGG" id="ain:Acin_0929"/>
<evidence type="ECO:0000256" key="5">
    <source>
        <dbReference type="ARBA" id="ARBA00022448"/>
    </source>
</evidence>
<evidence type="ECO:0000313" key="14">
    <source>
        <dbReference type="EMBL" id="AEQ22158.1"/>
    </source>
</evidence>
<evidence type="ECO:0000256" key="8">
    <source>
        <dbReference type="ARBA" id="ARBA00022692"/>
    </source>
</evidence>
<dbReference type="NCBIfam" id="TIGR00797">
    <property type="entry name" value="matE"/>
    <property type="match status" value="1"/>
</dbReference>
<keyword evidence="15" id="KW-1185">Reference proteome</keyword>
<feature type="transmembrane region" description="Helical" evidence="13">
    <location>
        <begin position="104"/>
        <end position="126"/>
    </location>
</feature>
<dbReference type="InterPro" id="IPR048279">
    <property type="entry name" value="MdtK-like"/>
</dbReference>
<comment type="similarity">
    <text evidence="3">Belongs to the multi antimicrobial extrusion (MATE) (TC 2.A.66.1) family.</text>
</comment>
<evidence type="ECO:0000313" key="15">
    <source>
        <dbReference type="Proteomes" id="UP000007093"/>
    </source>
</evidence>